<dbReference type="Proteomes" id="UP000039217">
    <property type="component" value="Unassembled WGS sequence"/>
</dbReference>
<proteinExistence type="predicted"/>
<reference evidence="1 2" key="1">
    <citation type="submission" date="2015-03" db="EMBL/GenBank/DDBJ databases">
        <authorList>
            <consortium name="Pathogen Informatics"/>
        </authorList>
    </citation>
    <scope>NUCLEOTIDE SEQUENCE [LARGE SCALE GENOMIC DNA]</scope>
    <source>
        <strain evidence="1 2">D00501624</strain>
    </source>
</reference>
<name>A0A655E9J4_MYCTX</name>
<dbReference type="EMBL" id="CQQC01000485">
    <property type="protein sequence ID" value="CNV10715.1"/>
    <property type="molecule type" value="Genomic_DNA"/>
</dbReference>
<protein>
    <submittedName>
        <fullName evidence="1">Uncharacterized protein</fullName>
    </submittedName>
</protein>
<dbReference type="AlphaFoldDB" id="A0A655E9J4"/>
<organism evidence="1 2">
    <name type="scientific">Mycobacterium tuberculosis</name>
    <dbReference type="NCBI Taxonomy" id="1773"/>
    <lineage>
        <taxon>Bacteria</taxon>
        <taxon>Bacillati</taxon>
        <taxon>Actinomycetota</taxon>
        <taxon>Actinomycetes</taxon>
        <taxon>Mycobacteriales</taxon>
        <taxon>Mycobacteriaceae</taxon>
        <taxon>Mycobacterium</taxon>
        <taxon>Mycobacterium tuberculosis complex</taxon>
    </lineage>
</organism>
<gene>
    <name evidence="1" type="ORF">ERS007661_01656</name>
</gene>
<sequence>MHQDDINASEFDVALHLLFGHFALMGDEFDRQVVPLLATLTVAGMVFFDLLAPRAEPLAHLRGPVAYQDTGVAPWCPKKRGVALQLRQLHALGSVDDGLQQLCHRPLRVGQVLAVPVHVFCVSADVGNEENGALNAHDVGQLNAGERLSATKAGSAMAHDAVASCSSAIC</sequence>
<evidence type="ECO:0000313" key="1">
    <source>
        <dbReference type="EMBL" id="CNV10715.1"/>
    </source>
</evidence>
<accession>A0A655E9J4</accession>
<evidence type="ECO:0000313" key="2">
    <source>
        <dbReference type="Proteomes" id="UP000039217"/>
    </source>
</evidence>